<dbReference type="InterPro" id="IPR000669">
    <property type="entry name" value="Mannitol_DH"/>
</dbReference>
<dbReference type="Gene3D" id="1.10.1040.10">
    <property type="entry name" value="N-(1-d-carboxylethyl)-l-norvaline Dehydrogenase, domain 2"/>
    <property type="match status" value="1"/>
</dbReference>
<evidence type="ECO:0000256" key="1">
    <source>
        <dbReference type="ARBA" id="ARBA00023002"/>
    </source>
</evidence>
<dbReference type="InterPro" id="IPR036291">
    <property type="entry name" value="NAD(P)-bd_dom_sf"/>
</dbReference>
<dbReference type="InterPro" id="IPR013131">
    <property type="entry name" value="Mannitol_DH_N"/>
</dbReference>
<dbReference type="PANTHER" id="PTHR43362">
    <property type="entry name" value="MANNITOL DEHYDROGENASE DSF1-RELATED"/>
    <property type="match status" value="1"/>
</dbReference>
<evidence type="ECO:0000313" key="6">
    <source>
        <dbReference type="Proteomes" id="UP001501444"/>
    </source>
</evidence>
<dbReference type="InterPro" id="IPR013118">
    <property type="entry name" value="Mannitol_DH_C"/>
</dbReference>
<dbReference type="Pfam" id="PF01232">
    <property type="entry name" value="Mannitol_dh"/>
    <property type="match status" value="1"/>
</dbReference>
<organism evidence="5 6">
    <name type="scientific">Dactylosporangium salmoneum</name>
    <dbReference type="NCBI Taxonomy" id="53361"/>
    <lineage>
        <taxon>Bacteria</taxon>
        <taxon>Bacillati</taxon>
        <taxon>Actinomycetota</taxon>
        <taxon>Actinomycetes</taxon>
        <taxon>Micromonosporales</taxon>
        <taxon>Micromonosporaceae</taxon>
        <taxon>Dactylosporangium</taxon>
    </lineage>
</organism>
<dbReference type="PRINTS" id="PR00084">
    <property type="entry name" value="MTLDHDRGNASE"/>
</dbReference>
<feature type="domain" description="Mannitol dehydrogenase N-terminal" evidence="3">
    <location>
        <begin position="2"/>
        <end position="237"/>
    </location>
</feature>
<dbReference type="InterPro" id="IPR013328">
    <property type="entry name" value="6PGD_dom2"/>
</dbReference>
<evidence type="ECO:0000313" key="5">
    <source>
        <dbReference type="EMBL" id="GAA2387768.1"/>
    </source>
</evidence>
<name>A0ABP5UUH9_9ACTN</name>
<comment type="caution">
    <text evidence="5">The sequence shown here is derived from an EMBL/GenBank/DDBJ whole genome shotgun (WGS) entry which is preliminary data.</text>
</comment>
<proteinExistence type="predicted"/>
<reference evidence="6" key="1">
    <citation type="journal article" date="2019" name="Int. J. Syst. Evol. Microbiol.">
        <title>The Global Catalogue of Microorganisms (GCM) 10K type strain sequencing project: providing services to taxonomists for standard genome sequencing and annotation.</title>
        <authorList>
            <consortium name="The Broad Institute Genomics Platform"/>
            <consortium name="The Broad Institute Genome Sequencing Center for Infectious Disease"/>
            <person name="Wu L."/>
            <person name="Ma J."/>
        </authorList>
    </citation>
    <scope>NUCLEOTIDE SEQUENCE [LARGE SCALE GENOMIC DNA]</scope>
    <source>
        <strain evidence="6">JCM 3272</strain>
    </source>
</reference>
<dbReference type="EMBL" id="BAAARV010000108">
    <property type="protein sequence ID" value="GAA2387768.1"/>
    <property type="molecule type" value="Genomic_DNA"/>
</dbReference>
<gene>
    <name evidence="5" type="ORF">GCM10010170_098940</name>
</gene>
<dbReference type="Gene3D" id="3.40.50.720">
    <property type="entry name" value="NAD(P)-binding Rossmann-like Domain"/>
    <property type="match status" value="1"/>
</dbReference>
<dbReference type="PANTHER" id="PTHR43362:SF1">
    <property type="entry name" value="MANNITOL DEHYDROGENASE 2-RELATED"/>
    <property type="match status" value="1"/>
</dbReference>
<evidence type="ECO:0000259" key="3">
    <source>
        <dbReference type="Pfam" id="PF01232"/>
    </source>
</evidence>
<dbReference type="InterPro" id="IPR050988">
    <property type="entry name" value="Mannitol_DH/Oxidoreductase"/>
</dbReference>
<dbReference type="InterPro" id="IPR008927">
    <property type="entry name" value="6-PGluconate_DH-like_C_sf"/>
</dbReference>
<dbReference type="SUPFAM" id="SSF51735">
    <property type="entry name" value="NAD(P)-binding Rossmann-fold domains"/>
    <property type="match status" value="1"/>
</dbReference>
<dbReference type="SUPFAM" id="SSF48179">
    <property type="entry name" value="6-phosphogluconate dehydrogenase C-terminal domain-like"/>
    <property type="match status" value="1"/>
</dbReference>
<feature type="domain" description="Mannitol dehydrogenase C-terminal" evidence="4">
    <location>
        <begin position="246"/>
        <end position="424"/>
    </location>
</feature>
<dbReference type="Proteomes" id="UP001501444">
    <property type="component" value="Unassembled WGS sequence"/>
</dbReference>
<comment type="catalytic activity">
    <reaction evidence="2">
        <text>D-mannitol 1-phosphate + NAD(+) = beta-D-fructose 6-phosphate + NADH + H(+)</text>
        <dbReference type="Rhea" id="RHEA:19661"/>
        <dbReference type="ChEBI" id="CHEBI:15378"/>
        <dbReference type="ChEBI" id="CHEBI:57540"/>
        <dbReference type="ChEBI" id="CHEBI:57634"/>
        <dbReference type="ChEBI" id="CHEBI:57945"/>
        <dbReference type="ChEBI" id="CHEBI:61381"/>
        <dbReference type="EC" id="1.1.1.17"/>
    </reaction>
</comment>
<keyword evidence="6" id="KW-1185">Reference proteome</keyword>
<evidence type="ECO:0000256" key="2">
    <source>
        <dbReference type="ARBA" id="ARBA00048615"/>
    </source>
</evidence>
<evidence type="ECO:0000259" key="4">
    <source>
        <dbReference type="Pfam" id="PF08125"/>
    </source>
</evidence>
<sequence length="430" mass="46230">MLHLGLGNFFRAHQAWYTQHAPDAADWGIAAFTGRRRHLADALRPQDGLYTLVNRGPRGDEIEVIGSVVAVHEAGDHGAWLRHFRSPRLAVVTMTVTEAGYQYDPGSPDIAALRQDPAAPVSSAPGRLLGGLMARDRAGLDPVAIVPCDNLPANGDRISQVLRDMAGQVGPEAARAVDRAAAFVNTAVDRITPRAGDADARTALAATGLRDAAPVVTEPFSQWVLAGKFPAGRPRWEDAGAAFTDDVAPFARRKLWLLNGGHSLLAYLGGIRGHHTVDQAVQDPVCRAWLEQWWAEAAEQLAAPHDEVAHYRAALVDRFANPRLRHRLDQIAADGSQKLTVRILPVLRAGPVAARRPRAAVQVLAAWVCHLRGRGAPVDDPYAQATDAGGPVAAAVPRLLRLLDPGLGQDPDVVAQVARQVEAIEQQNPR</sequence>
<accession>A0ABP5UUH9</accession>
<dbReference type="Pfam" id="PF08125">
    <property type="entry name" value="Mannitol_dh_C"/>
    <property type="match status" value="1"/>
</dbReference>
<keyword evidence="1" id="KW-0560">Oxidoreductase</keyword>
<protein>
    <submittedName>
        <fullName evidence="5">Mannitol dehydrogenase family protein</fullName>
    </submittedName>
</protein>